<name>A0AAV2K7U5_KNICA</name>
<dbReference type="Proteomes" id="UP001497482">
    <property type="component" value="Chromosome 16"/>
</dbReference>
<dbReference type="Pfam" id="PF17875">
    <property type="entry name" value="RPA43_OB"/>
    <property type="match status" value="1"/>
</dbReference>
<keyword evidence="6 7" id="KW-0539">Nucleus</keyword>
<evidence type="ECO:0000256" key="1">
    <source>
        <dbReference type="ARBA" id="ARBA00004604"/>
    </source>
</evidence>
<evidence type="ECO:0000256" key="8">
    <source>
        <dbReference type="SAM" id="MobiDB-lite"/>
    </source>
</evidence>
<keyword evidence="4" id="KW-0597">Phosphoprotein</keyword>
<comment type="subcellular location">
    <subcellularLocation>
        <location evidence="1">Nucleus</location>
        <location evidence="1">Nucleolus</location>
    </subcellularLocation>
</comment>
<evidence type="ECO:0000259" key="9">
    <source>
        <dbReference type="Pfam" id="PF03876"/>
    </source>
</evidence>
<feature type="compositionally biased region" description="Basic and acidic residues" evidence="8">
    <location>
        <begin position="285"/>
        <end position="299"/>
    </location>
</feature>
<dbReference type="Pfam" id="PF03876">
    <property type="entry name" value="SHS2_Rpb7-N"/>
    <property type="match status" value="1"/>
</dbReference>
<dbReference type="PANTHER" id="PTHR12709">
    <property type="entry name" value="DNA-DIRECTED RNA POLYMERASE II, III"/>
    <property type="match status" value="1"/>
</dbReference>
<feature type="domain" description="RPA43 OB" evidence="10">
    <location>
        <begin position="134"/>
        <end position="274"/>
    </location>
</feature>
<dbReference type="CDD" id="cd04328">
    <property type="entry name" value="RNAP_I_Rpa43_N"/>
    <property type="match status" value="1"/>
</dbReference>
<comment type="similarity">
    <text evidence="2">Belongs to the eukaryotic RPA43 RNA polymerase subunit family.</text>
</comment>
<dbReference type="Gene3D" id="3.30.1490.120">
    <property type="entry name" value="RNA polymerase Rpb7-like, N-terminal domain"/>
    <property type="match status" value="1"/>
</dbReference>
<evidence type="ECO:0000256" key="7">
    <source>
        <dbReference type="RuleBase" id="RU369086"/>
    </source>
</evidence>
<feature type="region of interest" description="Disordered" evidence="8">
    <location>
        <begin position="1"/>
        <end position="30"/>
    </location>
</feature>
<evidence type="ECO:0000259" key="10">
    <source>
        <dbReference type="Pfam" id="PF17875"/>
    </source>
</evidence>
<organism evidence="11 12">
    <name type="scientific">Knipowitschia caucasica</name>
    <name type="common">Caucasian dwarf goby</name>
    <name type="synonym">Pomatoschistus caucasicus</name>
    <dbReference type="NCBI Taxonomy" id="637954"/>
    <lineage>
        <taxon>Eukaryota</taxon>
        <taxon>Metazoa</taxon>
        <taxon>Chordata</taxon>
        <taxon>Craniata</taxon>
        <taxon>Vertebrata</taxon>
        <taxon>Euteleostomi</taxon>
        <taxon>Actinopterygii</taxon>
        <taxon>Neopterygii</taxon>
        <taxon>Teleostei</taxon>
        <taxon>Neoteleostei</taxon>
        <taxon>Acanthomorphata</taxon>
        <taxon>Gobiaria</taxon>
        <taxon>Gobiiformes</taxon>
        <taxon>Gobioidei</taxon>
        <taxon>Gobiidae</taxon>
        <taxon>Gobiinae</taxon>
        <taxon>Knipowitschia</taxon>
    </lineage>
</organism>
<evidence type="ECO:0000256" key="2">
    <source>
        <dbReference type="ARBA" id="ARBA00005930"/>
    </source>
</evidence>
<dbReference type="InterPro" id="IPR036898">
    <property type="entry name" value="RNA_pol_Rpb7-like_N_sf"/>
</dbReference>
<dbReference type="InterPro" id="IPR045113">
    <property type="entry name" value="Rpb7-like"/>
</dbReference>
<evidence type="ECO:0000313" key="11">
    <source>
        <dbReference type="EMBL" id="CAL1584528.1"/>
    </source>
</evidence>
<dbReference type="InterPro" id="IPR005576">
    <property type="entry name" value="Rpb7-like_N"/>
</dbReference>
<keyword evidence="3 7" id="KW-0240">DNA-directed RNA polymerase</keyword>
<evidence type="ECO:0000256" key="3">
    <source>
        <dbReference type="ARBA" id="ARBA00022478"/>
    </source>
</evidence>
<keyword evidence="12" id="KW-1185">Reference proteome</keyword>
<dbReference type="GO" id="GO:0006362">
    <property type="term" value="P:transcription elongation by RNA polymerase I"/>
    <property type="evidence" value="ECO:0007669"/>
    <property type="project" value="TreeGrafter"/>
</dbReference>
<dbReference type="InterPro" id="IPR041901">
    <property type="entry name" value="RNAP_I_Rpa43_N"/>
</dbReference>
<dbReference type="Gene3D" id="2.40.50.1060">
    <property type="match status" value="1"/>
</dbReference>
<feature type="domain" description="RNA polymerase Rpb7-like N-terminal" evidence="9">
    <location>
        <begin position="64"/>
        <end position="119"/>
    </location>
</feature>
<accession>A0AAV2K7U5</accession>
<dbReference type="PANTHER" id="PTHR12709:SF5">
    <property type="entry name" value="DNA-DIRECTED RNA POLYMERASE I SUBUNIT RPA43"/>
    <property type="match status" value="1"/>
</dbReference>
<protein>
    <recommendedName>
        <fullName evidence="7">DNA-directed RNA polymerase subunit</fullName>
    </recommendedName>
</protein>
<evidence type="ECO:0000313" key="12">
    <source>
        <dbReference type="Proteomes" id="UP001497482"/>
    </source>
</evidence>
<feature type="compositionally biased region" description="Basic and acidic residues" evidence="8">
    <location>
        <begin position="1"/>
        <end position="12"/>
    </location>
</feature>
<evidence type="ECO:0000256" key="4">
    <source>
        <dbReference type="ARBA" id="ARBA00022553"/>
    </source>
</evidence>
<comment type="function">
    <text evidence="7">DNA-dependent RNA polymerase which catalyzes the transcription of DNA into RNA using the four ribonucleoside triphosphates as substrates.</text>
</comment>
<feature type="compositionally biased region" description="Basic and acidic residues" evidence="8">
    <location>
        <begin position="352"/>
        <end position="364"/>
    </location>
</feature>
<dbReference type="InterPro" id="IPR041178">
    <property type="entry name" value="RPA43_OB"/>
</dbReference>
<dbReference type="FunFam" id="3.30.1490.120:FF:000003">
    <property type="entry name" value="DNA-directed RNA polymerase I subunit RPA43"/>
    <property type="match status" value="1"/>
</dbReference>
<proteinExistence type="inferred from homology"/>
<feature type="region of interest" description="Disordered" evidence="8">
    <location>
        <begin position="261"/>
        <end position="422"/>
    </location>
</feature>
<keyword evidence="5 7" id="KW-0804">Transcription</keyword>
<dbReference type="AlphaFoldDB" id="A0AAV2K7U5"/>
<gene>
    <name evidence="11" type="ORF">KC01_LOCUS14856</name>
</gene>
<dbReference type="GO" id="GO:0005736">
    <property type="term" value="C:RNA polymerase I complex"/>
    <property type="evidence" value="ECO:0007669"/>
    <property type="project" value="TreeGrafter"/>
</dbReference>
<evidence type="ECO:0000256" key="5">
    <source>
        <dbReference type="ARBA" id="ARBA00023163"/>
    </source>
</evidence>
<dbReference type="EMBL" id="OZ035838">
    <property type="protein sequence ID" value="CAL1584528.1"/>
    <property type="molecule type" value="Genomic_DNA"/>
</dbReference>
<evidence type="ECO:0000256" key="6">
    <source>
        <dbReference type="ARBA" id="ARBA00023242"/>
    </source>
</evidence>
<sequence>MADPQRAKDSSKHAPMSRGTATTSTPDVGPVEEAGVAASIPCFSRASELLSAPYSCLVLNTHRRHIALPPLHLHKKRTGIRQELDTELLKFSHRLSGVPLAYDDIRILGQQGDIFDDSGYIHLNIEANFIVFQPKKGQTLLGKVNKLGANHVGCLVHGCFNASILKPNLVSMETWRYAGPQIGSELMFDVTALDADFVGVLLIRGRMKKTRVQELLAIGESMAFTVQPAIQQWAAGAQPDDQPADQPADQSVDLPMHQTIDQITEPMDTPSDETPKKKKKKKRDKIKEEAPFTPEKDTTVSEAMSEPLCDIGGNTKKKKKVKVKEESIDVPVTLPFNPEYDRATNTTAELNGTKEEETNGSEEKKKKKKKKDKRFKEEPQEVAVTMEVHGSDSSGYPSYKPKKRKVHSQSEDSPGFSQEFEMPCKKKIKTLTELKEESLTF</sequence>
<reference evidence="11 12" key="1">
    <citation type="submission" date="2024-04" db="EMBL/GenBank/DDBJ databases">
        <authorList>
            <person name="Waldvogel A.-M."/>
            <person name="Schoenle A."/>
        </authorList>
    </citation>
    <scope>NUCLEOTIDE SEQUENCE [LARGE SCALE GENOMIC DNA]</scope>
</reference>
<dbReference type="GO" id="GO:0006352">
    <property type="term" value="P:DNA-templated transcription initiation"/>
    <property type="evidence" value="ECO:0007669"/>
    <property type="project" value="UniProtKB-UniRule"/>
</dbReference>